<dbReference type="FunFam" id="3.40.250.10:FF:000036">
    <property type="entry name" value="M-phase inducer phosphatase"/>
    <property type="match status" value="1"/>
</dbReference>
<dbReference type="GO" id="GO:0004725">
    <property type="term" value="F:protein tyrosine phosphatase activity"/>
    <property type="evidence" value="ECO:0007669"/>
    <property type="project" value="UniProtKB-UniRule"/>
</dbReference>
<dbReference type="Pfam" id="PF00581">
    <property type="entry name" value="Rhodanese"/>
    <property type="match status" value="1"/>
</dbReference>
<dbReference type="CDD" id="cd01530">
    <property type="entry name" value="Cdc25"/>
    <property type="match status" value="1"/>
</dbReference>
<evidence type="ECO:0000256" key="5">
    <source>
        <dbReference type="ARBA" id="ARBA00023306"/>
    </source>
</evidence>
<name>A0AA88Y274_PINIB</name>
<dbReference type="EMBL" id="VSWD01000008">
    <property type="protein sequence ID" value="KAK3094572.1"/>
    <property type="molecule type" value="Genomic_DNA"/>
</dbReference>
<evidence type="ECO:0000259" key="7">
    <source>
        <dbReference type="PROSITE" id="PS50206"/>
    </source>
</evidence>
<dbReference type="GO" id="GO:0051301">
    <property type="term" value="P:cell division"/>
    <property type="evidence" value="ECO:0007669"/>
    <property type="project" value="UniProtKB-UniRule"/>
</dbReference>
<comment type="catalytic activity">
    <reaction evidence="6">
        <text>O-phospho-L-tyrosyl-[protein] + H2O = L-tyrosyl-[protein] + phosphate</text>
        <dbReference type="Rhea" id="RHEA:10684"/>
        <dbReference type="Rhea" id="RHEA-COMP:10136"/>
        <dbReference type="Rhea" id="RHEA-COMP:20101"/>
        <dbReference type="ChEBI" id="CHEBI:15377"/>
        <dbReference type="ChEBI" id="CHEBI:43474"/>
        <dbReference type="ChEBI" id="CHEBI:46858"/>
        <dbReference type="ChEBI" id="CHEBI:61978"/>
        <dbReference type="EC" id="3.1.3.48"/>
    </reaction>
</comment>
<evidence type="ECO:0000256" key="4">
    <source>
        <dbReference type="ARBA" id="ARBA00022912"/>
    </source>
</evidence>
<keyword evidence="3 6" id="KW-0378">Hydrolase</keyword>
<dbReference type="GO" id="GO:0000086">
    <property type="term" value="P:G2/M transition of mitotic cell cycle"/>
    <property type="evidence" value="ECO:0007669"/>
    <property type="project" value="TreeGrafter"/>
</dbReference>
<dbReference type="InterPro" id="IPR000751">
    <property type="entry name" value="MPI_Phosphatase"/>
</dbReference>
<feature type="domain" description="Rhodanese" evidence="7">
    <location>
        <begin position="165"/>
        <end position="275"/>
    </location>
</feature>
<gene>
    <name evidence="8" type="ORF">FSP39_003537</name>
</gene>
<dbReference type="GO" id="GO:0010971">
    <property type="term" value="P:positive regulation of G2/M transition of mitotic cell cycle"/>
    <property type="evidence" value="ECO:0007669"/>
    <property type="project" value="TreeGrafter"/>
</dbReference>
<keyword evidence="9" id="KW-1185">Reference proteome</keyword>
<dbReference type="PROSITE" id="PS50206">
    <property type="entry name" value="RHODANESE_3"/>
    <property type="match status" value="1"/>
</dbReference>
<comment type="similarity">
    <text evidence="1 6">Belongs to the MPI phosphatase family.</text>
</comment>
<protein>
    <recommendedName>
        <fullName evidence="6">M-phase inducer phosphatase</fullName>
        <ecNumber evidence="6">3.1.3.48</ecNumber>
    </recommendedName>
</protein>
<dbReference type="EC" id="3.1.3.48" evidence="6"/>
<evidence type="ECO:0000256" key="2">
    <source>
        <dbReference type="ARBA" id="ARBA00022618"/>
    </source>
</evidence>
<evidence type="ECO:0000313" key="9">
    <source>
        <dbReference type="Proteomes" id="UP001186944"/>
    </source>
</evidence>
<dbReference type="Gene3D" id="3.40.250.10">
    <property type="entry name" value="Rhodanese-like domain"/>
    <property type="match status" value="1"/>
</dbReference>
<dbReference type="Proteomes" id="UP001186944">
    <property type="component" value="Unassembled WGS sequence"/>
</dbReference>
<sequence>MNTIEYKGLTSSPVADKIMETLFYEEDTDYLSPVMTPKTECKLSTLLKNVAITSESVGLKKVKSAKKQLFGLKRQHNELEESRSVKRRCSGDLYDRKLQTDVGCAENKQSSVLKPAINEHSFNEDMIGDRSRPYRLPTVTGKHKDLKSITPKTLVDVMSGRYAHVISSYRIIDCRYPYEFKGGHIKGAENIFTEEGIMALLNEHSEDSSSSRDKSDIIIFHCEFSSERGPKKCRFLRNKDRQLNQENYPRLNFPELYILDQGYKQFYAEFKEECSPMSYKPMLHADHNDDLRYFRQKSKTWSGREKRTFSRHSIRF</sequence>
<accession>A0AA88Y274</accession>
<keyword evidence="4 6" id="KW-0904">Protein phosphatase</keyword>
<proteinExistence type="inferred from homology"/>
<dbReference type="GO" id="GO:0009794">
    <property type="term" value="P:regulation of mitotic cell cycle, embryonic"/>
    <property type="evidence" value="ECO:0007669"/>
    <property type="project" value="UniProtKB-ARBA"/>
</dbReference>
<organism evidence="8 9">
    <name type="scientific">Pinctada imbricata</name>
    <name type="common">Atlantic pearl-oyster</name>
    <name type="synonym">Pinctada martensii</name>
    <dbReference type="NCBI Taxonomy" id="66713"/>
    <lineage>
        <taxon>Eukaryota</taxon>
        <taxon>Metazoa</taxon>
        <taxon>Spiralia</taxon>
        <taxon>Lophotrochozoa</taxon>
        <taxon>Mollusca</taxon>
        <taxon>Bivalvia</taxon>
        <taxon>Autobranchia</taxon>
        <taxon>Pteriomorphia</taxon>
        <taxon>Pterioida</taxon>
        <taxon>Pterioidea</taxon>
        <taxon>Pteriidae</taxon>
        <taxon>Pinctada</taxon>
    </lineage>
</organism>
<reference evidence="8" key="1">
    <citation type="submission" date="2019-08" db="EMBL/GenBank/DDBJ databases">
        <title>The improved chromosome-level genome for the pearl oyster Pinctada fucata martensii using PacBio sequencing and Hi-C.</title>
        <authorList>
            <person name="Zheng Z."/>
        </authorList>
    </citation>
    <scope>NUCLEOTIDE SEQUENCE</scope>
    <source>
        <strain evidence="8">ZZ-2019</strain>
        <tissue evidence="8">Adductor muscle</tissue>
    </source>
</reference>
<keyword evidence="2 6" id="KW-0132">Cell division</keyword>
<dbReference type="GO" id="GO:0032502">
    <property type="term" value="P:developmental process"/>
    <property type="evidence" value="ECO:0007669"/>
    <property type="project" value="UniProtKB-ARBA"/>
</dbReference>
<dbReference type="InterPro" id="IPR036873">
    <property type="entry name" value="Rhodanese-like_dom_sf"/>
</dbReference>
<comment type="function">
    <text evidence="6">Tyrosine protein phosphatase which functions as a dosage-dependent inducer of mitotic progression.</text>
</comment>
<dbReference type="GO" id="GO:0005737">
    <property type="term" value="C:cytoplasm"/>
    <property type="evidence" value="ECO:0007669"/>
    <property type="project" value="TreeGrafter"/>
</dbReference>
<dbReference type="GO" id="GO:0110032">
    <property type="term" value="P:positive regulation of G2/MI transition of meiotic cell cycle"/>
    <property type="evidence" value="ECO:0007669"/>
    <property type="project" value="TreeGrafter"/>
</dbReference>
<keyword evidence="6" id="KW-0498">Mitosis</keyword>
<dbReference type="GO" id="GO:0005634">
    <property type="term" value="C:nucleus"/>
    <property type="evidence" value="ECO:0007669"/>
    <property type="project" value="TreeGrafter"/>
</dbReference>
<comment type="caution">
    <text evidence="8">The sequence shown here is derived from an EMBL/GenBank/DDBJ whole genome shotgun (WGS) entry which is preliminary data.</text>
</comment>
<keyword evidence="5 6" id="KW-0131">Cell cycle</keyword>
<dbReference type="AlphaFoldDB" id="A0AA88Y274"/>
<dbReference type="SUPFAM" id="SSF52821">
    <property type="entry name" value="Rhodanese/Cell cycle control phosphatase"/>
    <property type="match status" value="1"/>
</dbReference>
<dbReference type="PANTHER" id="PTHR10828">
    <property type="entry name" value="M-PHASE INDUCER PHOSPHATASE DUAL SPECIFICITY PHOSPHATASE CDC25"/>
    <property type="match status" value="1"/>
</dbReference>
<dbReference type="SMART" id="SM00450">
    <property type="entry name" value="RHOD"/>
    <property type="match status" value="1"/>
</dbReference>
<evidence type="ECO:0000313" key="8">
    <source>
        <dbReference type="EMBL" id="KAK3094572.1"/>
    </source>
</evidence>
<dbReference type="PRINTS" id="PR00716">
    <property type="entry name" value="MPIPHPHTASE"/>
</dbReference>
<dbReference type="InterPro" id="IPR001763">
    <property type="entry name" value="Rhodanese-like_dom"/>
</dbReference>
<evidence type="ECO:0000256" key="3">
    <source>
        <dbReference type="ARBA" id="ARBA00022801"/>
    </source>
</evidence>
<evidence type="ECO:0000256" key="6">
    <source>
        <dbReference type="RuleBase" id="RU368028"/>
    </source>
</evidence>
<dbReference type="PANTHER" id="PTHR10828:SF76">
    <property type="entry name" value="M-PHASE INDUCER PHOSPHATASE"/>
    <property type="match status" value="1"/>
</dbReference>
<evidence type="ECO:0000256" key="1">
    <source>
        <dbReference type="ARBA" id="ARBA00011065"/>
    </source>
</evidence>